<organism evidence="7 8">
    <name type="scientific">Rohdeia mirabilis</name>
    <dbReference type="NCBI Taxonomy" id="2528008"/>
    <lineage>
        <taxon>Bacteria</taxon>
        <taxon>Pseudomonadati</taxon>
        <taxon>Planctomycetota</taxon>
        <taxon>Planctomycetia</taxon>
        <taxon>Planctomycetia incertae sedis</taxon>
        <taxon>Rohdeia</taxon>
    </lineage>
</organism>
<keyword evidence="3 4" id="KW-0408">Iron</keyword>
<keyword evidence="8" id="KW-1185">Reference proteome</keyword>
<dbReference type="PROSITE" id="PS51007">
    <property type="entry name" value="CYTC"/>
    <property type="match status" value="2"/>
</dbReference>
<dbReference type="SUPFAM" id="SSF46626">
    <property type="entry name" value="Cytochrome c"/>
    <property type="match status" value="2"/>
</dbReference>
<evidence type="ECO:0000256" key="5">
    <source>
        <dbReference type="SAM" id="MobiDB-lite"/>
    </source>
</evidence>
<dbReference type="Pfam" id="PF06537">
    <property type="entry name" value="DHOR"/>
    <property type="match status" value="2"/>
</dbReference>
<feature type="region of interest" description="Disordered" evidence="5">
    <location>
        <begin position="95"/>
        <end position="120"/>
    </location>
</feature>
<evidence type="ECO:0000256" key="1">
    <source>
        <dbReference type="ARBA" id="ARBA00022617"/>
    </source>
</evidence>
<gene>
    <name evidence="7" type="ORF">Pla163_15690</name>
</gene>
<dbReference type="PANTHER" id="PTHR30600:SF4">
    <property type="entry name" value="CYTOCHROME C DOMAIN-CONTAINING PROTEIN"/>
    <property type="match status" value="1"/>
</dbReference>
<feature type="domain" description="Cytochrome c" evidence="6">
    <location>
        <begin position="328"/>
        <end position="490"/>
    </location>
</feature>
<dbReference type="Proteomes" id="UP000319342">
    <property type="component" value="Chromosome"/>
</dbReference>
<sequence length="962" mass="100512">MSSPLLASRSVCPIPSPRASRAALAAAVVGALLTGCGGSSSGGSPSATPVATGDQPTVDLHIDQMSVETGAVTVDELVAHGRALFVANFNTLDGAGRPEATGTGGTRTRREAPQNFNRLSGPDANSCAGCHNEPGVGGGGDNVANVFVLAQANAFVDFSGAPGDDFDLDDVANERATIGMNGSGFVELLAREMTSDLHDLRDTASGIAMVSGNPTPVALVTKGVDFGTLTANPDGSFDTSLVEGVDGDLVVKPFHQKGVVVSLREFTNNAMNHHHGIQTRERFGAGVDHDADGIADELLEGDVTALTLFQATLPVPGRVLPEDRAALSAVANGEVLFSAIGCADCHIPELVLDSSIFTEPNPYNPPGNLQVADVSTPLSVDLTQAGPGPHVQPEIGGSVRVRAYTDLKRHDMGTALGEPLVQAGVGETLFLTKKLWGMASEPPFMHHGRCTTIEEAILEHGGDSEYTRTAFLGLSASERRDVIAFLKTLQIMPEGSDSLVDTAPFSGFIGDEPAMLTHLDQADVESGAVDVDQVFEHGRKLFAAKFNSLDGGGRPEATGTGALRARRDLPENFNRISAPDAGSCAACHNVPRQGGGGDNVANVFVLAQGFPFVNFDGGAGDGFDDHRLSTVGNERNTLGMFGAGYIELLARELTVELQQAATDISADALSEGVALSRPLVAKGIEFGTIAASATGVLDTSGVEGVDEDLVVKPFHQKGVVVSLREFSNNAFNHHHGMQTTERFGLGVDHDGDGMSDELTIGDVTAMSLYQALLPPPGRVLPSDPGKRAAVDQGEALFESIGCASCHVPELVLDSAIFTEPNPFNPAGNLLVTQVSAPVAVDLSTSGPGPRLPVELDGSVRVPAYTDLKRHDLGPGLAEAKVQAGVPTTEFLTKKLWGMSNEPPFMHHGRALTIDEAIRMHGGDAQATQDAYLALTDAERRALVDFLHTLQVVPADGPLEIVE</sequence>
<accession>A0A518CZ12</accession>
<evidence type="ECO:0000256" key="4">
    <source>
        <dbReference type="PROSITE-ProRule" id="PRU00433"/>
    </source>
</evidence>
<dbReference type="InterPro" id="IPR010538">
    <property type="entry name" value="DHOR"/>
</dbReference>
<dbReference type="GO" id="GO:0004130">
    <property type="term" value="F:cytochrome-c peroxidase activity"/>
    <property type="evidence" value="ECO:0007669"/>
    <property type="project" value="TreeGrafter"/>
</dbReference>
<keyword evidence="2 4" id="KW-0479">Metal-binding</keyword>
<dbReference type="RefSeq" id="WP_145186040.1">
    <property type="nucleotide sequence ID" value="NZ_CP036290.1"/>
</dbReference>
<dbReference type="GO" id="GO:0046872">
    <property type="term" value="F:metal ion binding"/>
    <property type="evidence" value="ECO:0007669"/>
    <property type="project" value="UniProtKB-KW"/>
</dbReference>
<dbReference type="OrthoDB" id="9805202at2"/>
<proteinExistence type="predicted"/>
<reference evidence="7 8" key="1">
    <citation type="submission" date="2019-02" db="EMBL/GenBank/DDBJ databases">
        <title>Deep-cultivation of Planctomycetes and their phenomic and genomic characterization uncovers novel biology.</title>
        <authorList>
            <person name="Wiegand S."/>
            <person name="Jogler M."/>
            <person name="Boedeker C."/>
            <person name="Pinto D."/>
            <person name="Vollmers J."/>
            <person name="Rivas-Marin E."/>
            <person name="Kohn T."/>
            <person name="Peeters S.H."/>
            <person name="Heuer A."/>
            <person name="Rast P."/>
            <person name="Oberbeckmann S."/>
            <person name="Bunk B."/>
            <person name="Jeske O."/>
            <person name="Meyerdierks A."/>
            <person name="Storesund J.E."/>
            <person name="Kallscheuer N."/>
            <person name="Luecker S."/>
            <person name="Lage O.M."/>
            <person name="Pohl T."/>
            <person name="Merkel B.J."/>
            <person name="Hornburger P."/>
            <person name="Mueller R.-W."/>
            <person name="Bruemmer F."/>
            <person name="Labrenz M."/>
            <person name="Spormann A.M."/>
            <person name="Op den Camp H."/>
            <person name="Overmann J."/>
            <person name="Amann R."/>
            <person name="Jetten M.S.M."/>
            <person name="Mascher T."/>
            <person name="Medema M.H."/>
            <person name="Devos D.P."/>
            <person name="Kaster A.-K."/>
            <person name="Ovreas L."/>
            <person name="Rohde M."/>
            <person name="Galperin M.Y."/>
            <person name="Jogler C."/>
        </authorList>
    </citation>
    <scope>NUCLEOTIDE SEQUENCE [LARGE SCALE GENOMIC DNA]</scope>
    <source>
        <strain evidence="7 8">Pla163</strain>
    </source>
</reference>
<protein>
    <submittedName>
        <fullName evidence="7">Cytochrome c</fullName>
    </submittedName>
</protein>
<name>A0A518CZ12_9BACT</name>
<evidence type="ECO:0000259" key="6">
    <source>
        <dbReference type="PROSITE" id="PS51007"/>
    </source>
</evidence>
<dbReference type="InterPro" id="IPR036909">
    <property type="entry name" value="Cyt_c-like_dom_sf"/>
</dbReference>
<dbReference type="AlphaFoldDB" id="A0A518CZ12"/>
<evidence type="ECO:0000313" key="7">
    <source>
        <dbReference type="EMBL" id="QDU84459.1"/>
    </source>
</evidence>
<dbReference type="InterPro" id="IPR051395">
    <property type="entry name" value="Cytochrome_c_Peroxidase/MauG"/>
</dbReference>
<dbReference type="GO" id="GO:0009055">
    <property type="term" value="F:electron transfer activity"/>
    <property type="evidence" value="ECO:0007669"/>
    <property type="project" value="InterPro"/>
</dbReference>
<keyword evidence="1 4" id="KW-0349">Heme</keyword>
<dbReference type="Gene3D" id="1.10.760.10">
    <property type="entry name" value="Cytochrome c-like domain"/>
    <property type="match status" value="2"/>
</dbReference>
<dbReference type="GO" id="GO:0020037">
    <property type="term" value="F:heme binding"/>
    <property type="evidence" value="ECO:0007669"/>
    <property type="project" value="InterPro"/>
</dbReference>
<dbReference type="PANTHER" id="PTHR30600">
    <property type="entry name" value="CYTOCHROME C PEROXIDASE-RELATED"/>
    <property type="match status" value="1"/>
</dbReference>
<feature type="domain" description="Cytochrome c" evidence="6">
    <location>
        <begin position="788"/>
        <end position="950"/>
    </location>
</feature>
<dbReference type="InterPro" id="IPR009056">
    <property type="entry name" value="Cyt_c-like_dom"/>
</dbReference>
<evidence type="ECO:0000313" key="8">
    <source>
        <dbReference type="Proteomes" id="UP000319342"/>
    </source>
</evidence>
<evidence type="ECO:0000256" key="3">
    <source>
        <dbReference type="ARBA" id="ARBA00023004"/>
    </source>
</evidence>
<dbReference type="EMBL" id="CP036290">
    <property type="protein sequence ID" value="QDU84459.1"/>
    <property type="molecule type" value="Genomic_DNA"/>
</dbReference>
<evidence type="ECO:0000256" key="2">
    <source>
        <dbReference type="ARBA" id="ARBA00022723"/>
    </source>
</evidence>